<feature type="transmembrane region" description="Helical" evidence="4">
    <location>
        <begin position="98"/>
        <end position="116"/>
    </location>
</feature>
<dbReference type="Proteomes" id="UP000433309">
    <property type="component" value="Unassembled WGS sequence"/>
</dbReference>
<keyword evidence="6" id="KW-1185">Reference proteome</keyword>
<evidence type="ECO:0000313" key="5">
    <source>
        <dbReference type="EMBL" id="MRW93200.1"/>
    </source>
</evidence>
<name>A0A6I2L603_9BURK</name>
<dbReference type="Gene3D" id="1.20.1250.20">
    <property type="entry name" value="MFS general substrate transporter like domains"/>
    <property type="match status" value="1"/>
</dbReference>
<keyword evidence="3 4" id="KW-0472">Membrane</keyword>
<gene>
    <name evidence="5" type="ORF">GJ699_24715</name>
</gene>
<keyword evidence="2 4" id="KW-1133">Transmembrane helix</keyword>
<feature type="transmembrane region" description="Helical" evidence="4">
    <location>
        <begin position="299"/>
        <end position="320"/>
    </location>
</feature>
<organism evidence="5 6">
    <name type="scientific">Duganella guangzhouensis</name>
    <dbReference type="NCBI Taxonomy" id="2666084"/>
    <lineage>
        <taxon>Bacteria</taxon>
        <taxon>Pseudomonadati</taxon>
        <taxon>Pseudomonadota</taxon>
        <taxon>Betaproteobacteria</taxon>
        <taxon>Burkholderiales</taxon>
        <taxon>Oxalobacteraceae</taxon>
        <taxon>Telluria group</taxon>
        <taxon>Duganella</taxon>
    </lineage>
</organism>
<proteinExistence type="predicted"/>
<evidence type="ECO:0000256" key="4">
    <source>
        <dbReference type="SAM" id="Phobius"/>
    </source>
</evidence>
<feature type="transmembrane region" description="Helical" evidence="4">
    <location>
        <begin position="212"/>
        <end position="234"/>
    </location>
</feature>
<dbReference type="InterPro" id="IPR011701">
    <property type="entry name" value="MFS"/>
</dbReference>
<feature type="transmembrane region" description="Helical" evidence="4">
    <location>
        <begin position="332"/>
        <end position="352"/>
    </location>
</feature>
<dbReference type="AlphaFoldDB" id="A0A6I2L603"/>
<feature type="transmembrane region" description="Helical" evidence="4">
    <location>
        <begin position="128"/>
        <end position="151"/>
    </location>
</feature>
<feature type="transmembrane region" description="Helical" evidence="4">
    <location>
        <begin position="163"/>
        <end position="180"/>
    </location>
</feature>
<dbReference type="Pfam" id="PF07690">
    <property type="entry name" value="MFS_1"/>
    <property type="match status" value="1"/>
</dbReference>
<dbReference type="EMBL" id="WKJK01000015">
    <property type="protein sequence ID" value="MRW93200.1"/>
    <property type="molecule type" value="Genomic_DNA"/>
</dbReference>
<reference evidence="5 6" key="1">
    <citation type="submission" date="2019-11" db="EMBL/GenBank/DDBJ databases">
        <title>Novel species isolated from a subtropical stream in China.</title>
        <authorList>
            <person name="Lu H."/>
        </authorList>
    </citation>
    <scope>NUCLEOTIDE SEQUENCE [LARGE SCALE GENOMIC DNA]</scope>
    <source>
        <strain evidence="5 6">FT80W</strain>
    </source>
</reference>
<sequence length="422" mass="43473">MKHPNRFLLLAGILLVATTLRAPFTIIAPLLEDIQSGYGLSATQVGLLITGPLLAFSAIAPFAAGLAGRWGTERTLFGALMVIAVGVLFRASGGVAPLYVGTVIIGSGIALGNVLLPSLLKRDFHDKVAPLTAMYVLTMGIAAAGGSALVIPLSTALHADWHLVSRLPLLLVVLAALVWLPQLRRPHVPAVHKLASGETPVSMLRSPLAWQVTAYLGLDCFLYYVGVSWLPAILRDTAGYSAAQAASLHGVLLLSTALPGLVLIPLAPKLRDQRAVATVLALSMSVGLLGFVLAPMHAVLWIVFFGIGAGGGLILALALISLRTSNAIEAAALSGMAQCIGYFFAAAGPPLIGKANEIAGNWQAPLSLCAALGVVMAVIGTYAGRNLHVGRAVAAASSPSRLDGDGGNFQQGVLGQTGNLHG</sequence>
<accession>A0A6I2L603</accession>
<dbReference type="PANTHER" id="PTHR23523:SF2">
    <property type="entry name" value="2-NITROIMIDAZOLE TRANSPORTER"/>
    <property type="match status" value="1"/>
</dbReference>
<dbReference type="PANTHER" id="PTHR23523">
    <property type="match status" value="1"/>
</dbReference>
<dbReference type="InterPro" id="IPR036259">
    <property type="entry name" value="MFS_trans_sf"/>
</dbReference>
<evidence type="ECO:0000313" key="6">
    <source>
        <dbReference type="Proteomes" id="UP000433309"/>
    </source>
</evidence>
<keyword evidence="1 4" id="KW-0812">Transmembrane</keyword>
<feature type="transmembrane region" description="Helical" evidence="4">
    <location>
        <begin position="246"/>
        <end position="268"/>
    </location>
</feature>
<feature type="transmembrane region" description="Helical" evidence="4">
    <location>
        <begin position="75"/>
        <end position="92"/>
    </location>
</feature>
<feature type="transmembrane region" description="Helical" evidence="4">
    <location>
        <begin position="275"/>
        <end position="293"/>
    </location>
</feature>
<dbReference type="InterPro" id="IPR052524">
    <property type="entry name" value="MFS_Cyanate_Porter"/>
</dbReference>
<feature type="transmembrane region" description="Helical" evidence="4">
    <location>
        <begin position="364"/>
        <end position="383"/>
    </location>
</feature>
<feature type="transmembrane region" description="Helical" evidence="4">
    <location>
        <begin position="45"/>
        <end position="68"/>
    </location>
</feature>
<protein>
    <submittedName>
        <fullName evidence="5">MFS transporter</fullName>
    </submittedName>
</protein>
<dbReference type="GO" id="GO:0022857">
    <property type="term" value="F:transmembrane transporter activity"/>
    <property type="evidence" value="ECO:0007669"/>
    <property type="project" value="InterPro"/>
</dbReference>
<evidence type="ECO:0000256" key="1">
    <source>
        <dbReference type="ARBA" id="ARBA00022692"/>
    </source>
</evidence>
<comment type="caution">
    <text evidence="5">The sequence shown here is derived from an EMBL/GenBank/DDBJ whole genome shotgun (WGS) entry which is preliminary data.</text>
</comment>
<dbReference type="SUPFAM" id="SSF103473">
    <property type="entry name" value="MFS general substrate transporter"/>
    <property type="match status" value="1"/>
</dbReference>
<evidence type="ECO:0000256" key="3">
    <source>
        <dbReference type="ARBA" id="ARBA00023136"/>
    </source>
</evidence>
<dbReference type="RefSeq" id="WP_154381361.1">
    <property type="nucleotide sequence ID" value="NZ_WKJK01000015.1"/>
</dbReference>
<evidence type="ECO:0000256" key="2">
    <source>
        <dbReference type="ARBA" id="ARBA00022989"/>
    </source>
</evidence>